<dbReference type="Proteomes" id="UP000026915">
    <property type="component" value="Chromosome 2"/>
</dbReference>
<reference evidence="1 2" key="1">
    <citation type="journal article" date="2013" name="Genome Biol.">
        <title>The genome sequence of the most widely cultivated cacao type and its use to identify candidate genes regulating pod color.</title>
        <authorList>
            <person name="Motamayor J.C."/>
            <person name="Mockaitis K."/>
            <person name="Schmutz J."/>
            <person name="Haiminen N."/>
            <person name="Iii D.L."/>
            <person name="Cornejo O."/>
            <person name="Findley S.D."/>
            <person name="Zheng P."/>
            <person name="Utro F."/>
            <person name="Royaert S."/>
            <person name="Saski C."/>
            <person name="Jenkins J."/>
            <person name="Podicheti R."/>
            <person name="Zhao M."/>
            <person name="Scheffler B.E."/>
            <person name="Stack J.C."/>
            <person name="Feltus F.A."/>
            <person name="Mustiga G.M."/>
            <person name="Amores F."/>
            <person name="Phillips W."/>
            <person name="Marelli J.P."/>
            <person name="May G.D."/>
            <person name="Shapiro H."/>
            <person name="Ma J."/>
            <person name="Bustamante C.D."/>
            <person name="Schnell R.J."/>
            <person name="Main D."/>
            <person name="Gilbert D."/>
            <person name="Parida L."/>
            <person name="Kuhn D.N."/>
        </authorList>
    </citation>
    <scope>NUCLEOTIDE SEQUENCE [LARGE SCALE GENOMIC DNA]</scope>
    <source>
        <strain evidence="2">cv. Matina 1-6</strain>
    </source>
</reference>
<dbReference type="AlphaFoldDB" id="A0A061E3H4"/>
<dbReference type="HOGENOM" id="CLU_2019400_0_0_1"/>
<name>A0A061E3H4_THECC</name>
<organism evidence="1 2">
    <name type="scientific">Theobroma cacao</name>
    <name type="common">Cacao</name>
    <name type="synonym">Cocoa</name>
    <dbReference type="NCBI Taxonomy" id="3641"/>
    <lineage>
        <taxon>Eukaryota</taxon>
        <taxon>Viridiplantae</taxon>
        <taxon>Streptophyta</taxon>
        <taxon>Embryophyta</taxon>
        <taxon>Tracheophyta</taxon>
        <taxon>Spermatophyta</taxon>
        <taxon>Magnoliopsida</taxon>
        <taxon>eudicotyledons</taxon>
        <taxon>Gunneridae</taxon>
        <taxon>Pentapetalae</taxon>
        <taxon>rosids</taxon>
        <taxon>malvids</taxon>
        <taxon>Malvales</taxon>
        <taxon>Malvaceae</taxon>
        <taxon>Byttnerioideae</taxon>
        <taxon>Theobroma</taxon>
    </lineage>
</organism>
<evidence type="ECO:0000313" key="2">
    <source>
        <dbReference type="Proteomes" id="UP000026915"/>
    </source>
</evidence>
<gene>
    <name evidence="1" type="ORF">TCM_008303</name>
</gene>
<dbReference type="InParanoid" id="A0A061E3H4"/>
<sequence>MVSNRENKGLIFEEGVLFYDKTEVWCPTEPYCQSLRGPPWRNSPTILGSQERGEDITLVRHIQGKAVSARGRRDQDGPRLDQDQCFIRSRLQTISGSMVVVTGREHRRVECIPMGHLCLESDR</sequence>
<dbReference type="Gramene" id="EOX99584">
    <property type="protein sequence ID" value="EOX99584"/>
    <property type="gene ID" value="TCM_008303"/>
</dbReference>
<keyword evidence="2" id="KW-1185">Reference proteome</keyword>
<accession>A0A061E3H4</accession>
<dbReference type="EMBL" id="CM001880">
    <property type="protein sequence ID" value="EOX99584.1"/>
    <property type="molecule type" value="Genomic_DNA"/>
</dbReference>
<evidence type="ECO:0000313" key="1">
    <source>
        <dbReference type="EMBL" id="EOX99584.1"/>
    </source>
</evidence>
<protein>
    <submittedName>
        <fullName evidence="1">Uncharacterized protein</fullName>
    </submittedName>
</protein>
<proteinExistence type="predicted"/>